<evidence type="ECO:0000256" key="2">
    <source>
        <dbReference type="ARBA" id="ARBA00023043"/>
    </source>
</evidence>
<dbReference type="SMART" id="SM00248">
    <property type="entry name" value="ANK"/>
    <property type="match status" value="4"/>
</dbReference>
<keyword evidence="5" id="KW-1185">Reference proteome</keyword>
<organism evidence="4 5">
    <name type="scientific">Mesorhizobium marinum</name>
    <dbReference type="NCBI Taxonomy" id="3228790"/>
    <lineage>
        <taxon>Bacteria</taxon>
        <taxon>Pseudomonadati</taxon>
        <taxon>Pseudomonadota</taxon>
        <taxon>Alphaproteobacteria</taxon>
        <taxon>Hyphomicrobiales</taxon>
        <taxon>Phyllobacteriaceae</taxon>
        <taxon>Mesorhizobium</taxon>
    </lineage>
</organism>
<dbReference type="PANTHER" id="PTHR24171:SF8">
    <property type="entry name" value="BRCA1-ASSOCIATED RING DOMAIN PROTEIN 1"/>
    <property type="match status" value="1"/>
</dbReference>
<feature type="repeat" description="ANK" evidence="3">
    <location>
        <begin position="29"/>
        <end position="61"/>
    </location>
</feature>
<evidence type="ECO:0000256" key="1">
    <source>
        <dbReference type="ARBA" id="ARBA00022737"/>
    </source>
</evidence>
<sequence length="191" mass="20542">MILEAVLAGNLQQVRMLVDRSDLEVRDGQGRTALLLATRADNVEIARLLIEAGADVNARDAIKDTPYLYAGAEGRDEILKMILATGRANLKDTNRYGGTALIPAADKGHPSTVRLLIAAGVEIDHVNNLGWTALMEAVILGDGGPVHQEIVGILVDARARQIPDRDGITPLEHARRLGFGEIAERMVSGPR</sequence>
<feature type="repeat" description="ANK" evidence="3">
    <location>
        <begin position="96"/>
        <end position="128"/>
    </location>
</feature>
<accession>A0ABV3R5U6</accession>
<dbReference type="Gene3D" id="1.25.40.20">
    <property type="entry name" value="Ankyrin repeat-containing domain"/>
    <property type="match status" value="1"/>
</dbReference>
<dbReference type="InterPro" id="IPR002110">
    <property type="entry name" value="Ankyrin_rpt"/>
</dbReference>
<dbReference type="Pfam" id="PF12796">
    <property type="entry name" value="Ank_2"/>
    <property type="match status" value="2"/>
</dbReference>
<keyword evidence="1" id="KW-0677">Repeat</keyword>
<evidence type="ECO:0000313" key="5">
    <source>
        <dbReference type="Proteomes" id="UP001556196"/>
    </source>
</evidence>
<gene>
    <name evidence="4" type="ORF">ABUE31_19245</name>
</gene>
<dbReference type="SUPFAM" id="SSF48403">
    <property type="entry name" value="Ankyrin repeat"/>
    <property type="match status" value="1"/>
</dbReference>
<evidence type="ECO:0000256" key="3">
    <source>
        <dbReference type="PROSITE-ProRule" id="PRU00023"/>
    </source>
</evidence>
<dbReference type="InterPro" id="IPR036770">
    <property type="entry name" value="Ankyrin_rpt-contain_sf"/>
</dbReference>
<dbReference type="PROSITE" id="PS50088">
    <property type="entry name" value="ANK_REPEAT"/>
    <property type="match status" value="2"/>
</dbReference>
<name>A0ABV3R5U6_9HYPH</name>
<dbReference type="Proteomes" id="UP001556196">
    <property type="component" value="Unassembled WGS sequence"/>
</dbReference>
<dbReference type="PROSITE" id="PS50297">
    <property type="entry name" value="ANK_REP_REGION"/>
    <property type="match status" value="2"/>
</dbReference>
<keyword evidence="2 3" id="KW-0040">ANK repeat</keyword>
<dbReference type="PANTHER" id="PTHR24171">
    <property type="entry name" value="ANKYRIN REPEAT DOMAIN-CONTAINING PROTEIN 39-RELATED"/>
    <property type="match status" value="1"/>
</dbReference>
<comment type="caution">
    <text evidence="4">The sequence shown here is derived from an EMBL/GenBank/DDBJ whole genome shotgun (WGS) entry which is preliminary data.</text>
</comment>
<evidence type="ECO:0000313" key="4">
    <source>
        <dbReference type="EMBL" id="MEW9808128.1"/>
    </source>
</evidence>
<proteinExistence type="predicted"/>
<dbReference type="EMBL" id="JBFOCI010000007">
    <property type="protein sequence ID" value="MEW9808128.1"/>
    <property type="molecule type" value="Genomic_DNA"/>
</dbReference>
<reference evidence="4 5" key="1">
    <citation type="submission" date="2024-06" db="EMBL/GenBank/DDBJ databases">
        <authorList>
            <person name="Tuo L."/>
        </authorList>
    </citation>
    <scope>NUCLEOTIDE SEQUENCE [LARGE SCALE GENOMIC DNA]</scope>
    <source>
        <strain evidence="4 5">ZMM04-5</strain>
    </source>
</reference>
<protein>
    <submittedName>
        <fullName evidence="4">Ankyrin repeat domain-containing protein</fullName>
    </submittedName>
</protein>